<feature type="region of interest" description="Disordered" evidence="1">
    <location>
        <begin position="540"/>
        <end position="592"/>
    </location>
</feature>
<dbReference type="InterPro" id="IPR037516">
    <property type="entry name" value="Tripartite_DENN"/>
</dbReference>
<feature type="compositionally biased region" description="Pro residues" evidence="1">
    <location>
        <begin position="669"/>
        <end position="681"/>
    </location>
</feature>
<evidence type="ECO:0000259" key="2">
    <source>
        <dbReference type="PROSITE" id="PS50211"/>
    </source>
</evidence>
<proteinExistence type="predicted"/>
<feature type="region of interest" description="Disordered" evidence="1">
    <location>
        <begin position="704"/>
        <end position="758"/>
    </location>
</feature>
<feature type="region of interest" description="Disordered" evidence="1">
    <location>
        <begin position="967"/>
        <end position="987"/>
    </location>
</feature>
<dbReference type="InterPro" id="IPR001194">
    <property type="entry name" value="cDENN_dom"/>
</dbReference>
<evidence type="ECO:0000313" key="3">
    <source>
        <dbReference type="EMBL" id="THD22736.1"/>
    </source>
</evidence>
<keyword evidence="4" id="KW-1185">Reference proteome</keyword>
<dbReference type="GO" id="GO:0005829">
    <property type="term" value="C:cytosol"/>
    <property type="evidence" value="ECO:0007669"/>
    <property type="project" value="TreeGrafter"/>
</dbReference>
<comment type="caution">
    <text evidence="3">The sequence shown here is derived from an EMBL/GenBank/DDBJ whole genome shotgun (WGS) entry which is preliminary data.</text>
</comment>
<dbReference type="Gene3D" id="3.30.450.200">
    <property type="match status" value="1"/>
</dbReference>
<feature type="region of interest" description="Disordered" evidence="1">
    <location>
        <begin position="1047"/>
        <end position="1075"/>
    </location>
</feature>
<feature type="compositionally biased region" description="Basic and acidic residues" evidence="1">
    <location>
        <begin position="971"/>
        <end position="980"/>
    </location>
</feature>
<dbReference type="AlphaFoldDB" id="A0A4E0R7A3"/>
<feature type="compositionally biased region" description="Polar residues" evidence="1">
    <location>
        <begin position="890"/>
        <end position="900"/>
    </location>
</feature>
<sequence>MFDLCFRGSRGTLNYYILYQRVKIDTNFEYKIRRLYPPDASEIYTTRILEFGFACCNEKRVGEEFVIVFTDQTGSLEYVFCLCPNESYILCISSALPWCSCFRALLDIIWRNELYQDARWSTLETMLTRLMHTAPPPLSVSYVTCPDPFNIDRDLKFRIPTPRFPHTLKYVMEYYNSLDTSLWIHVFVCLLLERSVLFFSDRLTRLTSCILAAVSLLYPLQWVHSFYPIIPKKVIQVLECPVPFVAGIHACSLPEALDHLSSGTCLVDLDKGQMTIFRGPDNLHSVRLEDFSTPKAVYHFLSHQLKDVQNQLGDAMQSKKSKYANWKRVDGETCAFLDQLTRPFFRLIVNLLGCYPDCIVENLGIPEVDLDALVACQSCPGLESFMRNLCESQTVRLFLDNRARQIPDPSTDLFEVVSATLRADAKPQRTCKSAGADTTRYRTPAIPIAFAVNGSSHTVSSHRPNASRIKSSPPYRPINFGSVLWLRSKKMKRPGEPYSWESLSSNMRHISGSKSSLTSHSWTQKLRAQASTLRNLSRSREYLSPENRSPASLHSEPLRASIRNRSRARTLAPPSSSMRLNPSNMQSKLTPSDSADLNISCVNTTLPSASAPLCPSAFEIRASTFIDSSTVSGKWVTESHRKNSPPTTSEYTYTRTVSVPDSVPAFRKQPPPPRPPPPRIPAIPANPNTESIDLLFEEQPASSQVFTSSDPETTRPIFNGVPDEAKRGQCSRGNSMSVSPSVHSRSKALPPRPKPWSPLMRITRANDSFDQHQPANSPDCLRVTTRVRSQPFATVGATRTCSRPRNTQYAQTTGRMDGLRQIKLHSELTNSPSPPPPPPRPHRRPLSQLFPSEQTEQLNFSPPSRLIARRQAAHSSLIAAQSEVRHRDSISNPQNPQPTGTEKDDNRCSSVPPLPPRTRELRSHTFSVPAEPSRIKSLPLHSRTAPNLSTCVTPLWLRRRSSSVQNLATGDSEHVPDHPAESSSESASPILYMGRQIQLRKKYATFSQRHASVEAVPTYKLHRARTVSCKSWRNLPPMPSLMQQTSQLSSGASAPIAIAESHSGGEFSNLAQSPE</sequence>
<reference evidence="3" key="1">
    <citation type="submission" date="2019-03" db="EMBL/GenBank/DDBJ databases">
        <title>Improved annotation for the trematode Fasciola hepatica.</title>
        <authorList>
            <person name="Choi Y.-J."/>
            <person name="Martin J."/>
            <person name="Mitreva M."/>
        </authorList>
    </citation>
    <scope>NUCLEOTIDE SEQUENCE [LARGE SCALE GENOMIC DNA]</scope>
</reference>
<dbReference type="InterPro" id="IPR040032">
    <property type="entry name" value="DENND1A/B/C"/>
</dbReference>
<organism evidence="3 4">
    <name type="scientific">Fasciola hepatica</name>
    <name type="common">Liver fluke</name>
    <dbReference type="NCBI Taxonomy" id="6192"/>
    <lineage>
        <taxon>Eukaryota</taxon>
        <taxon>Metazoa</taxon>
        <taxon>Spiralia</taxon>
        <taxon>Lophotrochozoa</taxon>
        <taxon>Platyhelminthes</taxon>
        <taxon>Trematoda</taxon>
        <taxon>Digenea</taxon>
        <taxon>Plagiorchiida</taxon>
        <taxon>Echinostomata</taxon>
        <taxon>Echinostomatoidea</taxon>
        <taxon>Fasciolidae</taxon>
        <taxon>Fasciola</taxon>
    </lineage>
</organism>
<dbReference type="InterPro" id="IPR043153">
    <property type="entry name" value="DENN_C"/>
</dbReference>
<feature type="domain" description="UDENN" evidence="2">
    <location>
        <begin position="15"/>
        <end position="410"/>
    </location>
</feature>
<dbReference type="GO" id="GO:0006897">
    <property type="term" value="P:endocytosis"/>
    <property type="evidence" value="ECO:0007669"/>
    <property type="project" value="TreeGrafter"/>
</dbReference>
<feature type="region of interest" description="Disordered" evidence="1">
    <location>
        <begin position="882"/>
        <end position="941"/>
    </location>
</feature>
<dbReference type="PROSITE" id="PS50211">
    <property type="entry name" value="DENN"/>
    <property type="match status" value="1"/>
</dbReference>
<dbReference type="SMART" id="SM00799">
    <property type="entry name" value="DENN"/>
    <property type="match status" value="1"/>
</dbReference>
<evidence type="ECO:0000256" key="1">
    <source>
        <dbReference type="SAM" id="MobiDB-lite"/>
    </source>
</evidence>
<dbReference type="GO" id="GO:1901981">
    <property type="term" value="F:phosphatidylinositol phosphate binding"/>
    <property type="evidence" value="ECO:0007669"/>
    <property type="project" value="TreeGrafter"/>
</dbReference>
<dbReference type="Gene3D" id="3.40.50.11500">
    <property type="match status" value="1"/>
</dbReference>
<dbReference type="EMBL" id="JXXN02002559">
    <property type="protein sequence ID" value="THD22736.1"/>
    <property type="molecule type" value="Genomic_DNA"/>
</dbReference>
<gene>
    <name evidence="3" type="ORF">D915_006556</name>
</gene>
<feature type="region of interest" description="Disordered" evidence="1">
    <location>
        <begin position="826"/>
        <end position="847"/>
    </location>
</feature>
<dbReference type="GO" id="GO:0032456">
    <property type="term" value="P:endocytic recycling"/>
    <property type="evidence" value="ECO:0007669"/>
    <property type="project" value="TreeGrafter"/>
</dbReference>
<evidence type="ECO:0000313" key="4">
    <source>
        <dbReference type="Proteomes" id="UP000230066"/>
    </source>
</evidence>
<dbReference type="PANTHER" id="PTHR13196">
    <property type="entry name" value="DENN DOMAIN-CONTAINING"/>
    <property type="match status" value="1"/>
</dbReference>
<dbReference type="Pfam" id="PF02141">
    <property type="entry name" value="DENN"/>
    <property type="match status" value="1"/>
</dbReference>
<dbReference type="Proteomes" id="UP000230066">
    <property type="component" value="Unassembled WGS sequence"/>
</dbReference>
<accession>A0A4E0R7A3</accession>
<dbReference type="PANTHER" id="PTHR13196:SF14">
    <property type="entry name" value="UDENN DOMAIN-CONTAINING PROTEIN"/>
    <property type="match status" value="1"/>
</dbReference>
<dbReference type="GO" id="GO:0005085">
    <property type="term" value="F:guanyl-nucleotide exchange factor activity"/>
    <property type="evidence" value="ECO:0007669"/>
    <property type="project" value="InterPro"/>
</dbReference>
<feature type="compositionally biased region" description="Polar residues" evidence="1">
    <location>
        <begin position="573"/>
        <end position="592"/>
    </location>
</feature>
<name>A0A4E0R7A3_FASHE</name>
<feature type="region of interest" description="Disordered" evidence="1">
    <location>
        <begin position="662"/>
        <end position="682"/>
    </location>
</feature>
<protein>
    <recommendedName>
        <fullName evidence="2">UDENN domain-containing protein</fullName>
    </recommendedName>
</protein>